<dbReference type="Pfam" id="PF13975">
    <property type="entry name" value="gag-asp_proteas"/>
    <property type="match status" value="1"/>
</dbReference>
<dbReference type="InterPro" id="IPR021109">
    <property type="entry name" value="Peptidase_aspartic_dom_sf"/>
</dbReference>
<sequence>MTACVLAGLSTPLHATEVALAGVFPGKALLVINGGAPRAVAAGSATPEGVRVVSVDAESAVADFDGQRHRLFVGQQTVSIGRDKGGSPQVTIDADGRGMFRSGGKVNGVAMQFVVDTGATFVALGCGDAQRAGLDLTRAEPITLQTANGVARGWKLPLDSVSVGGVTLRNVEGVVHAADLPVALLGMSFLNRMEMRREGSTMQLRQRF</sequence>
<dbReference type="NCBIfam" id="TIGR02281">
    <property type="entry name" value="clan_AA_DTGA"/>
    <property type="match status" value="1"/>
</dbReference>
<protein>
    <recommendedName>
        <fullName evidence="3">Aspartyl protease family protein</fullName>
    </recommendedName>
</protein>
<evidence type="ECO:0000313" key="2">
    <source>
        <dbReference type="Proteomes" id="UP000318422"/>
    </source>
</evidence>
<evidence type="ECO:0000313" key="1">
    <source>
        <dbReference type="EMBL" id="GEC96472.1"/>
    </source>
</evidence>
<evidence type="ECO:0008006" key="3">
    <source>
        <dbReference type="Google" id="ProtNLM"/>
    </source>
</evidence>
<dbReference type="EMBL" id="BJNV01000045">
    <property type="protein sequence ID" value="GEC96472.1"/>
    <property type="molecule type" value="Genomic_DNA"/>
</dbReference>
<organism evidence="1 2">
    <name type="scientific">Zoogloea ramigera</name>
    <dbReference type="NCBI Taxonomy" id="350"/>
    <lineage>
        <taxon>Bacteria</taxon>
        <taxon>Pseudomonadati</taxon>
        <taxon>Pseudomonadota</taxon>
        <taxon>Betaproteobacteria</taxon>
        <taxon>Rhodocyclales</taxon>
        <taxon>Zoogloeaceae</taxon>
        <taxon>Zoogloea</taxon>
    </lineage>
</organism>
<dbReference type="SUPFAM" id="SSF50630">
    <property type="entry name" value="Acid proteases"/>
    <property type="match status" value="1"/>
</dbReference>
<accession>A0A4Y4CWH2</accession>
<dbReference type="AlphaFoldDB" id="A0A4Y4CWH2"/>
<name>A0A4Y4CWH2_ZOORA</name>
<gene>
    <name evidence="1" type="ORF">ZRA01_25450</name>
</gene>
<dbReference type="CDD" id="cd05483">
    <property type="entry name" value="retropepsin_like_bacteria"/>
    <property type="match status" value="1"/>
</dbReference>
<comment type="caution">
    <text evidence="1">The sequence shown here is derived from an EMBL/GenBank/DDBJ whole genome shotgun (WGS) entry which is preliminary data.</text>
</comment>
<reference evidence="1 2" key="1">
    <citation type="submission" date="2019-06" db="EMBL/GenBank/DDBJ databases">
        <title>Whole genome shotgun sequence of Zoogloea ramigera NBRC 15342.</title>
        <authorList>
            <person name="Hosoyama A."/>
            <person name="Uohara A."/>
            <person name="Ohji S."/>
            <person name="Ichikawa N."/>
        </authorList>
    </citation>
    <scope>NUCLEOTIDE SEQUENCE [LARGE SCALE GENOMIC DNA]</scope>
    <source>
        <strain evidence="1 2">NBRC 15342</strain>
    </source>
</reference>
<dbReference type="InterPro" id="IPR034122">
    <property type="entry name" value="Retropepsin-like_bacterial"/>
</dbReference>
<dbReference type="InterPro" id="IPR011969">
    <property type="entry name" value="Clan_AA_Asp_peptidase_C"/>
</dbReference>
<proteinExistence type="predicted"/>
<keyword evidence="2" id="KW-1185">Reference proteome</keyword>
<dbReference type="Proteomes" id="UP000318422">
    <property type="component" value="Unassembled WGS sequence"/>
</dbReference>
<dbReference type="Gene3D" id="2.40.70.10">
    <property type="entry name" value="Acid Proteases"/>
    <property type="match status" value="1"/>
</dbReference>